<proteinExistence type="predicted"/>
<evidence type="ECO:0000313" key="1">
    <source>
        <dbReference type="EMBL" id="KAB0483865.1"/>
    </source>
</evidence>
<comment type="caution">
    <text evidence="1">The sequence shown here is derived from an EMBL/GenBank/DDBJ whole genome shotgun (WGS) entry which is preliminary data.</text>
</comment>
<dbReference type="EMBL" id="VZPS01000013">
    <property type="protein sequence ID" value="KAB0483865.1"/>
    <property type="molecule type" value="Genomic_DNA"/>
</dbReference>
<evidence type="ECO:0000313" key="2">
    <source>
        <dbReference type="Proteomes" id="UP000460142"/>
    </source>
</evidence>
<dbReference type="Proteomes" id="UP000460142">
    <property type="component" value="Unassembled WGS sequence"/>
</dbReference>
<dbReference type="RefSeq" id="WP_139315786.1">
    <property type="nucleotide sequence ID" value="NZ_LT629709.1"/>
</dbReference>
<reference evidence="1 2" key="1">
    <citation type="submission" date="2019-09" db="EMBL/GenBank/DDBJ databases">
        <title>Draft genome sequences of 48 bacterial type strains from the CCUG.</title>
        <authorList>
            <person name="Tunovic T."/>
            <person name="Pineiro-Iglesias B."/>
            <person name="Unosson C."/>
            <person name="Inganas E."/>
            <person name="Ohlen M."/>
            <person name="Cardew S."/>
            <person name="Jensie-Markopoulos S."/>
            <person name="Salva-Serra F."/>
            <person name="Jaen-Luchoro D."/>
            <person name="Karlsson R."/>
            <person name="Svensson-Stadler L."/>
            <person name="Chun J."/>
            <person name="Moore E."/>
        </authorList>
    </citation>
    <scope>NUCLEOTIDE SEQUENCE [LARGE SCALE GENOMIC DNA]</scope>
    <source>
        <strain evidence="1 2">CCUG 53116</strain>
    </source>
</reference>
<gene>
    <name evidence="1" type="ORF">F7R15_19660</name>
</gene>
<dbReference type="OrthoDB" id="8479788at2"/>
<organism evidence="1 2">
    <name type="scientific">Pseudomonas reinekei</name>
    <dbReference type="NCBI Taxonomy" id="395598"/>
    <lineage>
        <taxon>Bacteria</taxon>
        <taxon>Pseudomonadati</taxon>
        <taxon>Pseudomonadota</taxon>
        <taxon>Gammaproteobacteria</taxon>
        <taxon>Pseudomonadales</taxon>
        <taxon>Pseudomonadaceae</taxon>
        <taxon>Pseudomonas</taxon>
    </lineage>
</organism>
<sequence>MYVVIVSKKELVLVDAAVVERVLCVVDRCLKGQFPDDYYKRCLYASFGVHSLLRALGHSPAVVGGNFLAFVVSRDQRQASMQGYASESGEHSHYWVELDGSIIDLGTYYLPVGSSFLSSEMPVLFWDTGYRMPKGLKYVPEARYASPEVAHLEPHIIEKMVPFLAACHARMGQPPVKPKIGKWLVTTPSSIQRAASKGDLWARAVIRYETMPAERLPI</sequence>
<protein>
    <submittedName>
        <fullName evidence="1">Uncharacterized protein</fullName>
    </submittedName>
</protein>
<accession>A0A6H9R8V9</accession>
<name>A0A6H9R8V9_PSERE</name>
<dbReference type="AlphaFoldDB" id="A0A6H9R8V9"/>